<feature type="signal peptide" evidence="1">
    <location>
        <begin position="1"/>
        <end position="25"/>
    </location>
</feature>
<dbReference type="EMBL" id="CP019948">
    <property type="protein sequence ID" value="ARN83835.1"/>
    <property type="molecule type" value="Genomic_DNA"/>
</dbReference>
<feature type="chain" id="PRO_5012529344" evidence="1">
    <location>
        <begin position="26"/>
        <end position="128"/>
    </location>
</feature>
<reference evidence="2 3" key="1">
    <citation type="submission" date="2017-02" db="EMBL/GenBank/DDBJ databases">
        <authorList>
            <person name="Peterson S.W."/>
        </authorList>
    </citation>
    <scope>NUCLEOTIDE SEQUENCE [LARGE SCALE GENOMIC DNA]</scope>
    <source>
        <strain evidence="2 3">S285</strain>
    </source>
</reference>
<keyword evidence="1" id="KW-0732">Signal</keyword>
<sequence>MSKASRMVAAALALAVSLGGSASFAADGNWESTMMKPTRAKSLDVGTKHVISYFVSADGACRLTAMIADRSDDEAAAGAAQLQLTVEPGKTARIATADGNSLRFICLGRAEWMTATVVNRVALGAPAQ</sequence>
<dbReference type="STRING" id="655015.B1812_20000"/>
<dbReference type="KEGG" id="mbry:B1812_20000"/>
<dbReference type="OrthoDB" id="8449336at2"/>
<name>A0A1W6N1Z0_9HYPH</name>
<dbReference type="RefSeq" id="WP_158658881.1">
    <property type="nucleotide sequence ID" value="NZ_AP027149.1"/>
</dbReference>
<proteinExistence type="predicted"/>
<evidence type="ECO:0000313" key="2">
    <source>
        <dbReference type="EMBL" id="ARN83835.1"/>
    </source>
</evidence>
<gene>
    <name evidence="2" type="ORF">B1812_20000</name>
</gene>
<evidence type="ECO:0000256" key="1">
    <source>
        <dbReference type="SAM" id="SignalP"/>
    </source>
</evidence>
<keyword evidence="3" id="KW-1185">Reference proteome</keyword>
<organism evidence="2 3">
    <name type="scientific">Methylocystis bryophila</name>
    <dbReference type="NCBI Taxonomy" id="655015"/>
    <lineage>
        <taxon>Bacteria</taxon>
        <taxon>Pseudomonadati</taxon>
        <taxon>Pseudomonadota</taxon>
        <taxon>Alphaproteobacteria</taxon>
        <taxon>Hyphomicrobiales</taxon>
        <taxon>Methylocystaceae</taxon>
        <taxon>Methylocystis</taxon>
    </lineage>
</organism>
<dbReference type="AlphaFoldDB" id="A0A1W6N1Z0"/>
<accession>A0A1W6N1Z0</accession>
<protein>
    <submittedName>
        <fullName evidence="2">Uncharacterized protein</fullName>
    </submittedName>
</protein>
<evidence type="ECO:0000313" key="3">
    <source>
        <dbReference type="Proteomes" id="UP000193978"/>
    </source>
</evidence>
<dbReference type="Proteomes" id="UP000193978">
    <property type="component" value="Chromosome"/>
</dbReference>